<evidence type="ECO:0000313" key="7">
    <source>
        <dbReference type="EMBL" id="SVA38330.1"/>
    </source>
</evidence>
<dbReference type="InterPro" id="IPR036291">
    <property type="entry name" value="NAD(P)-bd_dom_sf"/>
</dbReference>
<dbReference type="SUPFAM" id="SSF51735">
    <property type="entry name" value="NAD(P)-binding Rossmann-fold domains"/>
    <property type="match status" value="1"/>
</dbReference>
<evidence type="ECO:0000256" key="3">
    <source>
        <dbReference type="ARBA" id="ARBA00022833"/>
    </source>
</evidence>
<dbReference type="AlphaFoldDB" id="A0A381VDA7"/>
<dbReference type="GO" id="GO:0051903">
    <property type="term" value="F:S-(hydroxymethyl)glutathione dehydrogenase [NAD(P)+] activity"/>
    <property type="evidence" value="ECO:0007669"/>
    <property type="project" value="TreeGrafter"/>
</dbReference>
<keyword evidence="5" id="KW-0520">NAD</keyword>
<dbReference type="PANTHER" id="PTHR43880:SF12">
    <property type="entry name" value="ALCOHOL DEHYDROGENASE CLASS-3"/>
    <property type="match status" value="1"/>
</dbReference>
<dbReference type="InterPro" id="IPR002328">
    <property type="entry name" value="ADH_Zn_CS"/>
</dbReference>
<dbReference type="Pfam" id="PF00107">
    <property type="entry name" value="ADH_zinc_N"/>
    <property type="match status" value="1"/>
</dbReference>
<dbReference type="PROSITE" id="PS00059">
    <property type="entry name" value="ADH_ZINC"/>
    <property type="match status" value="1"/>
</dbReference>
<dbReference type="InterPro" id="IPR011032">
    <property type="entry name" value="GroES-like_sf"/>
</dbReference>
<accession>A0A381VDA7</accession>
<dbReference type="InterPro" id="IPR020843">
    <property type="entry name" value="ER"/>
</dbReference>
<dbReference type="EMBL" id="UINC01008522">
    <property type="protein sequence ID" value="SVA38330.1"/>
    <property type="molecule type" value="Genomic_DNA"/>
</dbReference>
<dbReference type="Gene3D" id="3.90.180.10">
    <property type="entry name" value="Medium-chain alcohol dehydrogenases, catalytic domain"/>
    <property type="match status" value="1"/>
</dbReference>
<dbReference type="SMART" id="SM00829">
    <property type="entry name" value="PKS_ER"/>
    <property type="match status" value="1"/>
</dbReference>
<proteinExistence type="predicted"/>
<evidence type="ECO:0000256" key="2">
    <source>
        <dbReference type="ARBA" id="ARBA00022723"/>
    </source>
</evidence>
<evidence type="ECO:0000259" key="6">
    <source>
        <dbReference type="SMART" id="SM00829"/>
    </source>
</evidence>
<evidence type="ECO:0000256" key="5">
    <source>
        <dbReference type="ARBA" id="ARBA00023027"/>
    </source>
</evidence>
<dbReference type="FunFam" id="3.40.50.720:FF:000003">
    <property type="entry name" value="S-(hydroxymethyl)glutathione dehydrogenase"/>
    <property type="match status" value="1"/>
</dbReference>
<comment type="cofactor">
    <cofactor evidence="1">
        <name>Zn(2+)</name>
        <dbReference type="ChEBI" id="CHEBI:29105"/>
    </cofactor>
</comment>
<dbReference type="InterPro" id="IPR013149">
    <property type="entry name" value="ADH-like_C"/>
</dbReference>
<dbReference type="Gene3D" id="3.40.50.720">
    <property type="entry name" value="NAD(P)-binding Rossmann-like Domain"/>
    <property type="match status" value="1"/>
</dbReference>
<keyword evidence="3" id="KW-0862">Zinc</keyword>
<dbReference type="GO" id="GO:0046294">
    <property type="term" value="P:formaldehyde catabolic process"/>
    <property type="evidence" value="ECO:0007669"/>
    <property type="project" value="TreeGrafter"/>
</dbReference>
<dbReference type="SUPFAM" id="SSF50129">
    <property type="entry name" value="GroES-like"/>
    <property type="match status" value="1"/>
</dbReference>
<sequence length="368" mass="38688">MKINAAVLRKTGAEISVEELELESPRTAEVLVELKASGICHSDYHVVTGDAGHELPVVLGHEGAGIVKEIGEGVSTLKAGDHVALSWIPFCGNCYLCMHGKTNLCKAYIGPLWEGTMFDGTTRLRDSSGASIRHLSSLACWATHAVVPEQSCVPIPGELPMDVASIIGCAVTTGVGAALNKARVSPGSSVVVYGAGGVGLSVVMGAKLAGAAKIIVVDISDSKKDLAESFGATHFVLSEKGTLDEIRAITDGLGADYVFEAVGKTDLESKLVDTIRPGGTAVMIGFPASGEKFQVNPAEIIRDEKVLTGSIYGTAHTKRDFVKYGELCLNGKLPVDRLITSTCSLEQINEACKEMIMGDSGRIIINFN</sequence>
<dbReference type="InterPro" id="IPR013154">
    <property type="entry name" value="ADH-like_N"/>
</dbReference>
<keyword evidence="2" id="KW-0479">Metal-binding</keyword>
<dbReference type="PANTHER" id="PTHR43880">
    <property type="entry name" value="ALCOHOL DEHYDROGENASE"/>
    <property type="match status" value="1"/>
</dbReference>
<dbReference type="Pfam" id="PF08240">
    <property type="entry name" value="ADH_N"/>
    <property type="match status" value="1"/>
</dbReference>
<evidence type="ECO:0000256" key="4">
    <source>
        <dbReference type="ARBA" id="ARBA00023002"/>
    </source>
</evidence>
<gene>
    <name evidence="7" type="ORF">METZ01_LOCUS91184</name>
</gene>
<evidence type="ECO:0000256" key="1">
    <source>
        <dbReference type="ARBA" id="ARBA00001947"/>
    </source>
</evidence>
<organism evidence="7">
    <name type="scientific">marine metagenome</name>
    <dbReference type="NCBI Taxonomy" id="408172"/>
    <lineage>
        <taxon>unclassified sequences</taxon>
        <taxon>metagenomes</taxon>
        <taxon>ecological metagenomes</taxon>
    </lineage>
</organism>
<dbReference type="GO" id="GO:0005829">
    <property type="term" value="C:cytosol"/>
    <property type="evidence" value="ECO:0007669"/>
    <property type="project" value="TreeGrafter"/>
</dbReference>
<name>A0A381VDA7_9ZZZZ</name>
<reference evidence="7" key="1">
    <citation type="submission" date="2018-05" db="EMBL/GenBank/DDBJ databases">
        <authorList>
            <person name="Lanie J.A."/>
            <person name="Ng W.-L."/>
            <person name="Kazmierczak K.M."/>
            <person name="Andrzejewski T.M."/>
            <person name="Davidsen T.M."/>
            <person name="Wayne K.J."/>
            <person name="Tettelin H."/>
            <person name="Glass J.I."/>
            <person name="Rusch D."/>
            <person name="Podicherti R."/>
            <person name="Tsui H.-C.T."/>
            <person name="Winkler M.E."/>
        </authorList>
    </citation>
    <scope>NUCLEOTIDE SEQUENCE</scope>
</reference>
<feature type="domain" description="Enoyl reductase (ER)" evidence="6">
    <location>
        <begin position="12"/>
        <end position="365"/>
    </location>
</feature>
<protein>
    <recommendedName>
        <fullName evidence="6">Enoyl reductase (ER) domain-containing protein</fullName>
    </recommendedName>
</protein>
<dbReference type="GO" id="GO:0008270">
    <property type="term" value="F:zinc ion binding"/>
    <property type="evidence" value="ECO:0007669"/>
    <property type="project" value="InterPro"/>
</dbReference>
<keyword evidence="4" id="KW-0560">Oxidoreductase</keyword>